<keyword evidence="1" id="KW-1133">Transmembrane helix</keyword>
<gene>
    <name evidence="2" type="ORF">PsB1_1617</name>
</gene>
<reference evidence="2" key="2">
    <citation type="journal article" date="2023" name="ISME Commun">
        <title>Characterization of a bloom-associated alphaproteobacterial lineage, 'Candidatus Phycosocius': insights into freshwater algal-bacterial interactions.</title>
        <authorList>
            <person name="Tanabe Y."/>
            <person name="Yamaguchi H."/>
            <person name="Yoshida M."/>
            <person name="Kai A."/>
            <person name="Okazaki Y."/>
        </authorList>
    </citation>
    <scope>NUCLEOTIDE SEQUENCE</scope>
    <source>
        <strain evidence="2">BOTRYCO-1</strain>
    </source>
</reference>
<evidence type="ECO:0000256" key="1">
    <source>
        <dbReference type="SAM" id="Phobius"/>
    </source>
</evidence>
<feature type="transmembrane region" description="Helical" evidence="1">
    <location>
        <begin position="131"/>
        <end position="149"/>
    </location>
</feature>
<feature type="transmembrane region" description="Helical" evidence="1">
    <location>
        <begin position="170"/>
        <end position="193"/>
    </location>
</feature>
<evidence type="ECO:0000313" key="3">
    <source>
        <dbReference type="Proteomes" id="UP001161064"/>
    </source>
</evidence>
<feature type="transmembrane region" description="Helical" evidence="1">
    <location>
        <begin position="30"/>
        <end position="55"/>
    </location>
</feature>
<comment type="caution">
    <text evidence="2">The sequence shown here is derived from an EMBL/GenBank/DDBJ whole genome shotgun (WGS) entry which is preliminary data.</text>
</comment>
<organism evidence="2 3">
    <name type="scientific">Candidatus Phycosocius spiralis</name>
    <dbReference type="NCBI Taxonomy" id="2815099"/>
    <lineage>
        <taxon>Bacteria</taxon>
        <taxon>Pseudomonadati</taxon>
        <taxon>Pseudomonadota</taxon>
        <taxon>Alphaproteobacteria</taxon>
        <taxon>Caulobacterales</taxon>
        <taxon>Caulobacterales incertae sedis</taxon>
        <taxon>Candidatus Phycosocius</taxon>
    </lineage>
</organism>
<proteinExistence type="predicted"/>
<name>A0ABQ4PWS5_9PROT</name>
<dbReference type="Proteomes" id="UP001161064">
    <property type="component" value="Unassembled WGS sequence"/>
</dbReference>
<dbReference type="InterPro" id="IPR018750">
    <property type="entry name" value="DUF2306_membrane"/>
</dbReference>
<dbReference type="RefSeq" id="WP_284360382.1">
    <property type="nucleotide sequence ID" value="NZ_BPFZ01000010.1"/>
</dbReference>
<evidence type="ECO:0000313" key="2">
    <source>
        <dbReference type="EMBL" id="GIU67463.1"/>
    </source>
</evidence>
<protein>
    <submittedName>
        <fullName evidence="2">Membrane protein</fullName>
    </submittedName>
</protein>
<feature type="transmembrane region" description="Helical" evidence="1">
    <location>
        <begin position="108"/>
        <end position="125"/>
    </location>
</feature>
<accession>A0ABQ4PWS5</accession>
<dbReference type="Pfam" id="PF10067">
    <property type="entry name" value="DUF2306"/>
    <property type="match status" value="1"/>
</dbReference>
<feature type="transmembrane region" description="Helical" evidence="1">
    <location>
        <begin position="75"/>
        <end position="96"/>
    </location>
</feature>
<sequence>MTQFSDTQTTPSAGSSPAPWARLIQLIHPFVGPAFGIGVVIVALSFFGPGVWAWIFSQSYAIKAPDFSVFARLPWVTMVHITGATSALLLGGIVLYGPKGTPGHKAMGRVWAVAMVTTALSSFFIKSFAPMLGQFGLIHILSIWTMISLPRAIWYARQGNIENHLKTMRGLYWGLCIAGAFTFIPGRTMYAFLFG</sequence>
<keyword evidence="1" id="KW-0812">Transmembrane</keyword>
<keyword evidence="1" id="KW-0472">Membrane</keyword>
<dbReference type="EMBL" id="BPFZ01000010">
    <property type="protein sequence ID" value="GIU67463.1"/>
    <property type="molecule type" value="Genomic_DNA"/>
</dbReference>
<reference evidence="2" key="1">
    <citation type="submission" date="2021-05" db="EMBL/GenBank/DDBJ databases">
        <authorList>
            <person name="Tanabe Y."/>
        </authorList>
    </citation>
    <scope>NUCLEOTIDE SEQUENCE</scope>
    <source>
        <strain evidence="2">BOTRYCO-1</strain>
    </source>
</reference>
<keyword evidence="3" id="KW-1185">Reference proteome</keyword>